<name>A0A0G0Z3B9_9BACT</name>
<proteinExistence type="predicted"/>
<evidence type="ECO:0000313" key="2">
    <source>
        <dbReference type="Proteomes" id="UP000033854"/>
    </source>
</evidence>
<protein>
    <submittedName>
        <fullName evidence="1">Uncharacterized protein</fullName>
    </submittedName>
</protein>
<evidence type="ECO:0000313" key="1">
    <source>
        <dbReference type="EMBL" id="KKS43232.1"/>
    </source>
</evidence>
<dbReference type="AlphaFoldDB" id="A0A0G0Z3B9"/>
<gene>
    <name evidence="1" type="ORF">UV06_C0002G0134</name>
</gene>
<comment type="caution">
    <text evidence="1">The sequence shown here is derived from an EMBL/GenBank/DDBJ whole genome shotgun (WGS) entry which is preliminary data.</text>
</comment>
<sequence>MRKVMLGLASFLIVLSLVLTGEKLLIGGNSSEPQVVMASQLVTPKATPTRSMPVIPTPFRPTKVSPTATVEVIEPTPTPEPVVSNYVFGKQIDLSSGAPVALTIHLGDDKLLISNWAGTVSYKDTDDPKTVFSPNKGIVYSYLGDVTTTWAHSGINIYGQRYFATNLDIYIRKNEDSKTMSLSEATARADSLKGMTAVLCQDESGKVKPLSDFDALGECPGKQVQMEIVAVAVIPREMVDGYDSTILDLNQWLMDNFPEAGFDQLGKEDGWLVRFCIGKLSDQVSDGTPSYEYNRGVIGFKIKDGE</sequence>
<accession>A0A0G0Z3B9</accession>
<dbReference type="Proteomes" id="UP000033854">
    <property type="component" value="Unassembled WGS sequence"/>
</dbReference>
<reference evidence="1 2" key="1">
    <citation type="journal article" date="2015" name="Nature">
        <title>rRNA introns, odd ribosomes, and small enigmatic genomes across a large radiation of phyla.</title>
        <authorList>
            <person name="Brown C.T."/>
            <person name="Hug L.A."/>
            <person name="Thomas B.C."/>
            <person name="Sharon I."/>
            <person name="Castelle C.J."/>
            <person name="Singh A."/>
            <person name="Wilkins M.J."/>
            <person name="Williams K.H."/>
            <person name="Banfield J.F."/>
        </authorList>
    </citation>
    <scope>NUCLEOTIDE SEQUENCE [LARGE SCALE GENOMIC DNA]</scope>
</reference>
<dbReference type="EMBL" id="LCDA01000002">
    <property type="protein sequence ID" value="KKS43232.1"/>
    <property type="molecule type" value="Genomic_DNA"/>
</dbReference>
<organism evidence="1 2">
    <name type="scientific">Candidatus Collierbacteria bacterium GW2011_GWA2_42_17</name>
    <dbReference type="NCBI Taxonomy" id="1618378"/>
    <lineage>
        <taxon>Bacteria</taxon>
        <taxon>Candidatus Collieribacteriota</taxon>
    </lineage>
</organism>